<name>A0A0A9WB24_LYGHE</name>
<organism evidence="1">
    <name type="scientific">Lygus hesperus</name>
    <name type="common">Western plant bug</name>
    <dbReference type="NCBI Taxonomy" id="30085"/>
    <lineage>
        <taxon>Eukaryota</taxon>
        <taxon>Metazoa</taxon>
        <taxon>Ecdysozoa</taxon>
        <taxon>Arthropoda</taxon>
        <taxon>Hexapoda</taxon>
        <taxon>Insecta</taxon>
        <taxon>Pterygota</taxon>
        <taxon>Neoptera</taxon>
        <taxon>Paraneoptera</taxon>
        <taxon>Hemiptera</taxon>
        <taxon>Heteroptera</taxon>
        <taxon>Panheteroptera</taxon>
        <taxon>Cimicomorpha</taxon>
        <taxon>Miridae</taxon>
        <taxon>Mirini</taxon>
        <taxon>Lygus</taxon>
    </lineage>
</organism>
<accession>A0A0A9WB24</accession>
<reference evidence="1" key="2">
    <citation type="submission" date="2014-07" db="EMBL/GenBank/DDBJ databases">
        <authorList>
            <person name="Hull J."/>
        </authorList>
    </citation>
    <scope>NUCLEOTIDE SEQUENCE</scope>
</reference>
<reference evidence="1" key="1">
    <citation type="journal article" date="2014" name="PLoS ONE">
        <title>Transcriptome-Based Identification of ABC Transporters in the Western Tarnished Plant Bug Lygus hesperus.</title>
        <authorList>
            <person name="Hull J.J."/>
            <person name="Chaney K."/>
            <person name="Geib S.M."/>
            <person name="Fabrick J.A."/>
            <person name="Brent C.S."/>
            <person name="Walsh D."/>
            <person name="Lavine L.C."/>
        </authorList>
    </citation>
    <scope>NUCLEOTIDE SEQUENCE</scope>
</reference>
<evidence type="ECO:0000313" key="1">
    <source>
        <dbReference type="EMBL" id="JAG02055.1"/>
    </source>
</evidence>
<sequence>QDSSTNQMKSSVSCFVCKDRKHGILNCAKFLDASVNDRLASLKGWTGCRNCLSYKHRTNNCKSNWHCRYCKKRHHSLLHIPTDTAAESAPNDKTSSNQVPTCFWSSTVQEKVSVLLGTALVQVRNAKGEFVTVRCVLESGSQFSFLTQRCLVKLGLVAARYPKKISGIGNTIFEGAQGKVTCLLRPKGKVSPNFMVETIVVKNITSYLPNCAVDSSIWQKYTSYDLADPKF</sequence>
<gene>
    <name evidence="1" type="primary">Nipped-A_8</name>
    <name evidence="1" type="ORF">CM83_104057</name>
</gene>
<dbReference type="PANTHER" id="PTHR47331">
    <property type="entry name" value="PHD-TYPE DOMAIN-CONTAINING PROTEIN"/>
    <property type="match status" value="1"/>
</dbReference>
<feature type="non-terminal residue" evidence="1">
    <location>
        <position position="1"/>
    </location>
</feature>
<protein>
    <submittedName>
        <fullName evidence="1">Transcription-associated protein 1</fullName>
    </submittedName>
</protein>
<feature type="non-terminal residue" evidence="1">
    <location>
        <position position="231"/>
    </location>
</feature>
<dbReference type="AlphaFoldDB" id="A0A0A9WB24"/>
<dbReference type="EMBL" id="GBHO01041549">
    <property type="protein sequence ID" value="JAG02055.1"/>
    <property type="molecule type" value="Transcribed_RNA"/>
</dbReference>
<dbReference type="PANTHER" id="PTHR47331:SF1">
    <property type="entry name" value="GAG-LIKE PROTEIN"/>
    <property type="match status" value="1"/>
</dbReference>
<proteinExistence type="predicted"/>